<proteinExistence type="predicted"/>
<dbReference type="EMBL" id="FOJU01000004">
    <property type="protein sequence ID" value="SFB08159.1"/>
    <property type="molecule type" value="Genomic_DNA"/>
</dbReference>
<dbReference type="Proteomes" id="UP000198796">
    <property type="component" value="Unassembled WGS sequence"/>
</dbReference>
<evidence type="ECO:0000256" key="1">
    <source>
        <dbReference type="SAM" id="Phobius"/>
    </source>
</evidence>
<name>A0A1I0Y486_9RHOB</name>
<dbReference type="RefSeq" id="WP_092065960.1">
    <property type="nucleotide sequence ID" value="NZ_FOJU01000004.1"/>
</dbReference>
<gene>
    <name evidence="2" type="ORF">SAMN05421688_2810</name>
</gene>
<accession>A0A1I0Y486</accession>
<sequence>MKDEIKAGVLSVAIGLAILIGALCPPGPFGGDGLHESGYSAQHDLTKSAKGPRVHMSGVVGALGAVSPG</sequence>
<dbReference type="AlphaFoldDB" id="A0A1I0Y486"/>
<reference evidence="2 3" key="1">
    <citation type="submission" date="2016-10" db="EMBL/GenBank/DDBJ databases">
        <authorList>
            <person name="de Groot N.N."/>
        </authorList>
    </citation>
    <scope>NUCLEOTIDE SEQUENCE [LARGE SCALE GENOMIC DNA]</scope>
    <source>
        <strain evidence="2 3">DSM 29316</strain>
    </source>
</reference>
<keyword evidence="3" id="KW-1185">Reference proteome</keyword>
<keyword evidence="1" id="KW-1133">Transmembrane helix</keyword>
<feature type="transmembrane region" description="Helical" evidence="1">
    <location>
        <begin position="7"/>
        <end position="29"/>
    </location>
</feature>
<protein>
    <submittedName>
        <fullName evidence="2">Uncharacterized protein</fullName>
    </submittedName>
</protein>
<evidence type="ECO:0000313" key="2">
    <source>
        <dbReference type="EMBL" id="SFB08159.1"/>
    </source>
</evidence>
<keyword evidence="1" id="KW-0472">Membrane</keyword>
<organism evidence="2 3">
    <name type="scientific">Poseidonocella pacifica</name>
    <dbReference type="NCBI Taxonomy" id="871651"/>
    <lineage>
        <taxon>Bacteria</taxon>
        <taxon>Pseudomonadati</taxon>
        <taxon>Pseudomonadota</taxon>
        <taxon>Alphaproteobacteria</taxon>
        <taxon>Rhodobacterales</taxon>
        <taxon>Roseobacteraceae</taxon>
        <taxon>Poseidonocella</taxon>
    </lineage>
</organism>
<keyword evidence="1" id="KW-0812">Transmembrane</keyword>
<evidence type="ECO:0000313" key="3">
    <source>
        <dbReference type="Proteomes" id="UP000198796"/>
    </source>
</evidence>
<dbReference type="STRING" id="871651.SAMN05421688_2810"/>